<feature type="transmembrane region" description="Helical" evidence="7">
    <location>
        <begin position="177"/>
        <end position="196"/>
    </location>
</feature>
<comment type="subcellular location">
    <subcellularLocation>
        <location evidence="1">Cell membrane</location>
        <topology evidence="1">Multi-pass membrane protein</topology>
    </subcellularLocation>
</comment>
<evidence type="ECO:0000256" key="3">
    <source>
        <dbReference type="ARBA" id="ARBA00022475"/>
    </source>
</evidence>
<gene>
    <name evidence="9" type="ordered locus">Mtc_1302</name>
</gene>
<evidence type="ECO:0000256" key="7">
    <source>
        <dbReference type="SAM" id="Phobius"/>
    </source>
</evidence>
<evidence type="ECO:0000256" key="5">
    <source>
        <dbReference type="ARBA" id="ARBA00022989"/>
    </source>
</evidence>
<dbReference type="eggNOG" id="arCOG00132">
    <property type="taxonomic scope" value="Archaea"/>
</dbReference>
<evidence type="ECO:0000259" key="8">
    <source>
        <dbReference type="PROSITE" id="PS50850"/>
    </source>
</evidence>
<dbReference type="STRING" id="1041930.Mtc_1302"/>
<evidence type="ECO:0000256" key="4">
    <source>
        <dbReference type="ARBA" id="ARBA00022692"/>
    </source>
</evidence>
<dbReference type="AlphaFoldDB" id="H8I9L1"/>
<keyword evidence="6 7" id="KW-0472">Membrane</keyword>
<proteinExistence type="predicted"/>
<dbReference type="EMBL" id="CP003243">
    <property type="protein sequence ID" value="AFD00056.1"/>
    <property type="molecule type" value="Genomic_DNA"/>
</dbReference>
<keyword evidence="2" id="KW-0813">Transport</keyword>
<feature type="transmembrane region" description="Helical" evidence="7">
    <location>
        <begin position="379"/>
        <end position="397"/>
    </location>
</feature>
<evidence type="ECO:0000256" key="2">
    <source>
        <dbReference type="ARBA" id="ARBA00022448"/>
    </source>
</evidence>
<dbReference type="KEGG" id="mez:Mtc_1302"/>
<dbReference type="SUPFAM" id="SSF103473">
    <property type="entry name" value="MFS general substrate transporter"/>
    <property type="match status" value="1"/>
</dbReference>
<reference evidence="9 10" key="1">
    <citation type="journal article" date="2012" name="J. Bacteriol.">
        <title>Complete genome sequence of a thermophilic methanogen, Methanocella conradii HZ254, isolated from Chinese rice field soil.</title>
        <authorList>
            <person name="Lu Z."/>
            <person name="Lu Y."/>
        </authorList>
    </citation>
    <scope>NUCLEOTIDE SEQUENCE [LARGE SCALE GENOMIC DNA]</scope>
    <source>
        <strain evidence="10">DSM 24694 / JCM 17849 / CGMCC 1.5162 / HZ254</strain>
    </source>
</reference>
<sequence>MTISLDIGGFTSRFDRQVWGLFGASIIGVLGTSLVMTFMSIYMYESLGMSMTQVGLADFITTIVGAGAAYLGGAACDAYGRKKLLIIGLTLQIISYLLISICIDTHVAIPLFILALAFNSFNGGLYRTIPDVMIADVVKPSDLVEAYGLIRIGSNMGWVIGPVLGGAFLMFTSYGNLFYITALTTLTYLLIAAFLLRDTRPKLQPERLRLKDIAVVAGDRPFLAFCLLMLFMIIPYQQMYTLFTVYSSAYVGLSSFWIGVLYALSGLMVALFQYRVSSEVNKYKMTSALAFSAAVFAIGFFMLSLSTAFIVPFIGMAIITFAEMIWSPASSTMQANLSPESMRGRYFGFNGLTGNIGWAVGPLFGGILKDSMGGNVPMMWAIIGSMFILCVVGFMGLDRVVSKRANMANKIEKIGAEG</sequence>
<feature type="transmembrane region" description="Helical" evidence="7">
    <location>
        <begin position="50"/>
        <end position="72"/>
    </location>
</feature>
<dbReference type="SMR" id="H8I9L1"/>
<feature type="transmembrane region" description="Helical" evidence="7">
    <location>
        <begin position="347"/>
        <end position="367"/>
    </location>
</feature>
<keyword evidence="3" id="KW-1003">Cell membrane</keyword>
<dbReference type="Gene3D" id="1.20.1250.20">
    <property type="entry name" value="MFS general substrate transporter like domains"/>
    <property type="match status" value="1"/>
</dbReference>
<feature type="transmembrane region" description="Helical" evidence="7">
    <location>
        <begin position="84"/>
        <end position="101"/>
    </location>
</feature>
<feature type="transmembrane region" description="Helical" evidence="7">
    <location>
        <begin position="256"/>
        <end position="274"/>
    </location>
</feature>
<dbReference type="InterPro" id="IPR011701">
    <property type="entry name" value="MFS"/>
</dbReference>
<dbReference type="PROSITE" id="PS50850">
    <property type="entry name" value="MFS"/>
    <property type="match status" value="1"/>
</dbReference>
<dbReference type="HOGENOM" id="CLU_001265_60_4_2"/>
<evidence type="ECO:0000256" key="1">
    <source>
        <dbReference type="ARBA" id="ARBA00004651"/>
    </source>
</evidence>
<keyword evidence="10" id="KW-1185">Reference proteome</keyword>
<feature type="transmembrane region" description="Helical" evidence="7">
    <location>
        <begin position="21"/>
        <end position="44"/>
    </location>
</feature>
<organism evidence="9 10">
    <name type="scientific">Methanocella conradii (strain DSM 24694 / JCM 17849 / CGMCC 1.5162 / HZ254)</name>
    <dbReference type="NCBI Taxonomy" id="1041930"/>
    <lineage>
        <taxon>Archaea</taxon>
        <taxon>Methanobacteriati</taxon>
        <taxon>Methanobacteriota</taxon>
        <taxon>Stenosarchaea group</taxon>
        <taxon>Methanomicrobia</taxon>
        <taxon>Methanocellales</taxon>
        <taxon>Methanocellaceae</taxon>
        <taxon>Methanocella</taxon>
    </lineage>
</organism>
<dbReference type="InterPro" id="IPR036259">
    <property type="entry name" value="MFS_trans_sf"/>
</dbReference>
<feature type="transmembrane region" description="Helical" evidence="7">
    <location>
        <begin position="107"/>
        <end position="126"/>
    </location>
</feature>
<dbReference type="Pfam" id="PF07690">
    <property type="entry name" value="MFS_1"/>
    <property type="match status" value="1"/>
</dbReference>
<dbReference type="GeneID" id="11971429"/>
<evidence type="ECO:0000313" key="9">
    <source>
        <dbReference type="EMBL" id="AFD00056.1"/>
    </source>
</evidence>
<keyword evidence="5 7" id="KW-1133">Transmembrane helix</keyword>
<dbReference type="InterPro" id="IPR020846">
    <property type="entry name" value="MFS_dom"/>
</dbReference>
<keyword evidence="4 7" id="KW-0812">Transmembrane</keyword>
<feature type="transmembrane region" description="Helical" evidence="7">
    <location>
        <begin position="286"/>
        <end position="303"/>
    </location>
</feature>
<feature type="domain" description="Major facilitator superfamily (MFS) profile" evidence="8">
    <location>
        <begin position="1"/>
        <end position="402"/>
    </location>
</feature>
<dbReference type="PANTHER" id="PTHR23517:SF2">
    <property type="entry name" value="MULTIDRUG RESISTANCE PROTEIN MDTH"/>
    <property type="match status" value="1"/>
</dbReference>
<evidence type="ECO:0000256" key="6">
    <source>
        <dbReference type="ARBA" id="ARBA00023136"/>
    </source>
</evidence>
<dbReference type="OrthoDB" id="117970at2157"/>
<dbReference type="RefSeq" id="WP_014405893.1">
    <property type="nucleotide sequence ID" value="NC_017034.1"/>
</dbReference>
<dbReference type="PANTHER" id="PTHR23517">
    <property type="entry name" value="RESISTANCE PROTEIN MDTM, PUTATIVE-RELATED-RELATED"/>
    <property type="match status" value="1"/>
</dbReference>
<dbReference type="GO" id="GO:0005886">
    <property type="term" value="C:plasma membrane"/>
    <property type="evidence" value="ECO:0007669"/>
    <property type="project" value="UniProtKB-SubCell"/>
</dbReference>
<feature type="transmembrane region" description="Helical" evidence="7">
    <location>
        <begin position="217"/>
        <end position="236"/>
    </location>
</feature>
<protein>
    <submittedName>
        <fullName evidence="9">Major Facilitator Superfamily</fullName>
    </submittedName>
</protein>
<feature type="transmembrane region" description="Helical" evidence="7">
    <location>
        <begin position="147"/>
        <end position="171"/>
    </location>
</feature>
<dbReference type="Proteomes" id="UP000005233">
    <property type="component" value="Chromosome"/>
</dbReference>
<evidence type="ECO:0000313" key="10">
    <source>
        <dbReference type="Proteomes" id="UP000005233"/>
    </source>
</evidence>
<dbReference type="GO" id="GO:0022857">
    <property type="term" value="F:transmembrane transporter activity"/>
    <property type="evidence" value="ECO:0007669"/>
    <property type="project" value="InterPro"/>
</dbReference>
<dbReference type="InterPro" id="IPR050171">
    <property type="entry name" value="MFS_Transporters"/>
</dbReference>
<accession>H8I9L1</accession>
<feature type="transmembrane region" description="Helical" evidence="7">
    <location>
        <begin position="309"/>
        <end position="326"/>
    </location>
</feature>
<name>H8I9L1_METCZ</name>